<dbReference type="EMBL" id="JBGMDY010000010">
    <property type="protein sequence ID" value="KAL2319868.1"/>
    <property type="molecule type" value="Genomic_DNA"/>
</dbReference>
<dbReference type="PANTHER" id="PTHR32176">
    <property type="entry name" value="XYLOSE ISOMERASE"/>
    <property type="match status" value="1"/>
</dbReference>
<evidence type="ECO:0000259" key="6">
    <source>
        <dbReference type="PROSITE" id="PS51635"/>
    </source>
</evidence>
<evidence type="ECO:0000256" key="1">
    <source>
        <dbReference type="ARBA" id="ARBA00010240"/>
    </source>
</evidence>
<evidence type="ECO:0000256" key="5">
    <source>
        <dbReference type="RuleBase" id="RU361262"/>
    </source>
</evidence>
<evidence type="ECO:0000313" key="8">
    <source>
        <dbReference type="Proteomes" id="UP001603857"/>
    </source>
</evidence>
<evidence type="ECO:0000256" key="2">
    <source>
        <dbReference type="ARBA" id="ARBA00022963"/>
    </source>
</evidence>
<evidence type="ECO:0000313" key="7">
    <source>
        <dbReference type="EMBL" id="KAL2319868.1"/>
    </source>
</evidence>
<protein>
    <recommendedName>
        <fullName evidence="5">Patatin</fullName>
        <ecNumber evidence="5">3.1.1.-</ecNumber>
    </recommendedName>
</protein>
<dbReference type="PROSITE" id="PS51635">
    <property type="entry name" value="PNPLA"/>
    <property type="match status" value="1"/>
</dbReference>
<dbReference type="SUPFAM" id="SSF52151">
    <property type="entry name" value="FabD/lysophospholipase-like"/>
    <property type="match status" value="2"/>
</dbReference>
<name>A0ABD1L8Y9_9FABA</name>
<comment type="similarity">
    <text evidence="1 5">Belongs to the patatin family.</text>
</comment>
<dbReference type="InterPro" id="IPR016035">
    <property type="entry name" value="Acyl_Trfase/lysoPLipase"/>
</dbReference>
<proteinExistence type="inferred from homology"/>
<dbReference type="PANTHER" id="PTHR32176:SF33">
    <property type="entry name" value="PATATIN"/>
    <property type="match status" value="1"/>
</dbReference>
<evidence type="ECO:0000256" key="3">
    <source>
        <dbReference type="ARBA" id="ARBA00023098"/>
    </source>
</evidence>
<accession>A0ABD1L8Y9</accession>
<keyword evidence="3 5" id="KW-0443">Lipid metabolism</keyword>
<keyword evidence="2 5" id="KW-0442">Lipid degradation</keyword>
<dbReference type="EC" id="3.1.1.-" evidence="5"/>
<sequence>MVRIVRSINDSITLVCFRVCKPIYGKFHYTATTPFYGNHISVLSIDGGGIRGIIPAVVLDYLDKALKAKDPDTPLAHYFDVISGTSTGGMMTAMLAAPYSSHHTTTPLFTPVEVVQFYKKYGTKIFKDRLIDGGVAAYNPAMVAVGEVIQHNEQKEILMLSLGTGTSQAEEKLSGIREVACQLSWLIGHTGLISDVLYSTDMISYHLATVFPSILPANNFLRIQEYNLDPSMEPMDNVDEENMDNLEKVGKMLLQQNVLRMKANITHEIGYTNAQALDSLADILFKERQFRLRNKSMAKEGTPFIETVV</sequence>
<dbReference type="Proteomes" id="UP001603857">
    <property type="component" value="Unassembled WGS sequence"/>
</dbReference>
<comment type="caution">
    <text evidence="4">Lacks conserved residue(s) required for the propagation of feature annotation.</text>
</comment>
<dbReference type="GO" id="GO:0016042">
    <property type="term" value="P:lipid catabolic process"/>
    <property type="evidence" value="ECO:0007669"/>
    <property type="project" value="UniProtKB-KW"/>
</dbReference>
<evidence type="ECO:0000256" key="4">
    <source>
        <dbReference type="PROSITE-ProRule" id="PRU01161"/>
    </source>
</evidence>
<reference evidence="7 8" key="1">
    <citation type="submission" date="2024-08" db="EMBL/GenBank/DDBJ databases">
        <title>Insights into the chromosomal genome structure of Flemingia macrophylla.</title>
        <authorList>
            <person name="Ding Y."/>
            <person name="Zhao Y."/>
            <person name="Bi W."/>
            <person name="Wu M."/>
            <person name="Zhao G."/>
            <person name="Gong Y."/>
            <person name="Li W."/>
            <person name="Zhang P."/>
        </authorList>
    </citation>
    <scope>NUCLEOTIDE SEQUENCE [LARGE SCALE GENOMIC DNA]</scope>
    <source>
        <strain evidence="7">DYQJB</strain>
        <tissue evidence="7">Leaf</tissue>
    </source>
</reference>
<gene>
    <name evidence="7" type="ORF">Fmac_028837</name>
</gene>
<feature type="short sequence motif" description="GXSXG" evidence="4">
    <location>
        <begin position="84"/>
        <end position="88"/>
    </location>
</feature>
<dbReference type="AlphaFoldDB" id="A0ABD1L8Y9"/>
<keyword evidence="8" id="KW-1185">Reference proteome</keyword>
<dbReference type="Gene3D" id="3.40.1090.10">
    <property type="entry name" value="Cytosolic phospholipase A2 catalytic domain"/>
    <property type="match status" value="2"/>
</dbReference>
<dbReference type="Pfam" id="PF01734">
    <property type="entry name" value="Patatin"/>
    <property type="match status" value="1"/>
</dbReference>
<organism evidence="7 8">
    <name type="scientific">Flemingia macrophylla</name>
    <dbReference type="NCBI Taxonomy" id="520843"/>
    <lineage>
        <taxon>Eukaryota</taxon>
        <taxon>Viridiplantae</taxon>
        <taxon>Streptophyta</taxon>
        <taxon>Embryophyta</taxon>
        <taxon>Tracheophyta</taxon>
        <taxon>Spermatophyta</taxon>
        <taxon>Magnoliopsida</taxon>
        <taxon>eudicotyledons</taxon>
        <taxon>Gunneridae</taxon>
        <taxon>Pentapetalae</taxon>
        <taxon>rosids</taxon>
        <taxon>fabids</taxon>
        <taxon>Fabales</taxon>
        <taxon>Fabaceae</taxon>
        <taxon>Papilionoideae</taxon>
        <taxon>50 kb inversion clade</taxon>
        <taxon>NPAAA clade</taxon>
        <taxon>indigoferoid/millettioid clade</taxon>
        <taxon>Phaseoleae</taxon>
        <taxon>Flemingia</taxon>
    </lineage>
</organism>
<feature type="short sequence motif" description="GXGXXG" evidence="4">
    <location>
        <begin position="47"/>
        <end position="52"/>
    </location>
</feature>
<dbReference type="InterPro" id="IPR002641">
    <property type="entry name" value="PNPLA_dom"/>
</dbReference>
<comment type="caution">
    <text evidence="7">The sequence shown here is derived from an EMBL/GenBank/DDBJ whole genome shotgun (WGS) entry which is preliminary data.</text>
</comment>
<dbReference type="GO" id="GO:0016787">
    <property type="term" value="F:hydrolase activity"/>
    <property type="evidence" value="ECO:0007669"/>
    <property type="project" value="UniProtKB-KW"/>
</dbReference>
<comment type="domain">
    <text evidence="5">The nitrogen atoms of the two glycine residues in the GGXR motif define the oxyanion hole, and stabilize the oxyanion that forms during the nucleophilic attack by the catalytic serine during substrate cleavage.</text>
</comment>
<keyword evidence="5" id="KW-0378">Hydrolase</keyword>
<feature type="domain" description="PNPLA" evidence="6">
    <location>
        <begin position="43"/>
        <end position="239"/>
    </location>
</feature>
<comment type="function">
    <text evidence="5">Lipolytic acyl hydrolase (LAH).</text>
</comment>